<evidence type="ECO:0000256" key="10">
    <source>
        <dbReference type="ARBA" id="ARBA00022679"/>
    </source>
</evidence>
<keyword evidence="16" id="KW-0417">Keratinization</keyword>
<evidence type="ECO:0000313" key="31">
    <source>
        <dbReference type="EMBL" id="MXQ91928.1"/>
    </source>
</evidence>
<accession>A0A6B0RP88</accession>
<feature type="domain" description="Transglutaminase-like" evidence="30">
    <location>
        <begin position="929"/>
        <end position="1022"/>
    </location>
</feature>
<evidence type="ECO:0000256" key="23">
    <source>
        <dbReference type="ARBA" id="ARBA00041651"/>
    </source>
</evidence>
<evidence type="ECO:0000256" key="12">
    <source>
        <dbReference type="ARBA" id="ARBA00022737"/>
    </source>
</evidence>
<evidence type="ECO:0000256" key="7">
    <source>
        <dbReference type="ARBA" id="ARBA00022553"/>
    </source>
</evidence>
<feature type="compositionally biased region" description="Pro residues" evidence="29">
    <location>
        <begin position="561"/>
        <end position="570"/>
    </location>
</feature>
<dbReference type="GO" id="GO:0008270">
    <property type="term" value="F:zinc ion binding"/>
    <property type="evidence" value="ECO:0007669"/>
    <property type="project" value="InterPro"/>
</dbReference>
<dbReference type="Gene3D" id="3.90.260.10">
    <property type="entry name" value="Transglutaminase-like"/>
    <property type="match status" value="1"/>
</dbReference>
<dbReference type="InterPro" id="IPR002088">
    <property type="entry name" value="Prenyl_trans_a"/>
</dbReference>
<evidence type="ECO:0000256" key="27">
    <source>
        <dbReference type="ARBA" id="ARBA00047658"/>
    </source>
</evidence>
<dbReference type="InterPro" id="IPR050779">
    <property type="entry name" value="Transglutaminase"/>
</dbReference>
<evidence type="ECO:0000256" key="19">
    <source>
        <dbReference type="ARBA" id="ARBA00024222"/>
    </source>
</evidence>
<dbReference type="FunFam" id="2.60.40.10:FF:001143">
    <property type="entry name" value="Protein-glutamine gamma-glutamyltransferase K"/>
    <property type="match status" value="1"/>
</dbReference>
<evidence type="ECO:0000256" key="6">
    <source>
        <dbReference type="ARBA" id="ARBA00014772"/>
    </source>
</evidence>
<evidence type="ECO:0000256" key="16">
    <source>
        <dbReference type="ARBA" id="ARBA00023249"/>
    </source>
</evidence>
<dbReference type="GO" id="GO:0003810">
    <property type="term" value="F:protein-glutamine gamma-glutamyltransferase activity"/>
    <property type="evidence" value="ECO:0007669"/>
    <property type="project" value="UniProtKB-EC"/>
</dbReference>
<feature type="compositionally biased region" description="Polar residues" evidence="29">
    <location>
        <begin position="1"/>
        <end position="12"/>
    </location>
</feature>
<evidence type="ECO:0000256" key="4">
    <source>
        <dbReference type="ARBA" id="ARBA00006734"/>
    </source>
</evidence>
<evidence type="ECO:0000256" key="5">
    <source>
        <dbReference type="ARBA" id="ARBA00012656"/>
    </source>
</evidence>
<dbReference type="InterPro" id="IPR002931">
    <property type="entry name" value="Transglutaminase-like"/>
</dbReference>
<keyword evidence="13" id="KW-0106">Calcium</keyword>
<dbReference type="Gene3D" id="1.25.40.120">
    <property type="entry name" value="Protein prenylyltransferase"/>
    <property type="match status" value="1"/>
</dbReference>
<comment type="similarity">
    <text evidence="3">Belongs to the transglutaminase superfamily. Transglutaminase family.</text>
</comment>
<dbReference type="InterPro" id="IPR001102">
    <property type="entry name" value="Transglutaminase_N"/>
</dbReference>
<evidence type="ECO:0000256" key="24">
    <source>
        <dbReference type="ARBA" id="ARBA00041726"/>
    </source>
</evidence>
<dbReference type="Gene3D" id="2.60.40.10">
    <property type="entry name" value="Immunoglobulins"/>
    <property type="match status" value="3"/>
</dbReference>
<dbReference type="Proteomes" id="UP000322234">
    <property type="component" value="Unassembled WGS sequence"/>
</dbReference>
<gene>
    <name evidence="31" type="ORF">E5288_WYG019618</name>
</gene>
<dbReference type="CDD" id="cd11657">
    <property type="entry name" value="TIN2_N"/>
    <property type="match status" value="1"/>
</dbReference>
<evidence type="ECO:0000256" key="18">
    <source>
        <dbReference type="ARBA" id="ARBA00023315"/>
    </source>
</evidence>
<dbReference type="PANTHER" id="PTHR11590">
    <property type="entry name" value="PROTEIN-GLUTAMINE GAMMA-GLUTAMYLTRANSFERASE"/>
    <property type="match status" value="1"/>
</dbReference>
<feature type="region of interest" description="Disordered" evidence="29">
    <location>
        <begin position="1"/>
        <end position="43"/>
    </location>
</feature>
<dbReference type="GO" id="GO:0031424">
    <property type="term" value="P:keratinization"/>
    <property type="evidence" value="ECO:0007669"/>
    <property type="project" value="UniProtKB-KW"/>
</dbReference>
<dbReference type="SUPFAM" id="SSF81296">
    <property type="entry name" value="E set domains"/>
    <property type="match status" value="1"/>
</dbReference>
<dbReference type="SMART" id="SM00460">
    <property type="entry name" value="TGc"/>
    <property type="match status" value="1"/>
</dbReference>
<dbReference type="InterPro" id="IPR029400">
    <property type="entry name" value="TINF2_N"/>
</dbReference>
<dbReference type="InterPro" id="IPR008958">
    <property type="entry name" value="Transglutaminase_C"/>
</dbReference>
<comment type="function">
    <text evidence="26">Catalyzes the cross-linking of proteins and the conjugation of polyamines to proteins. Responsible for cross-linking epidermal proteins during formation of the stratum corneum. Involved in cell proliferation.</text>
</comment>
<dbReference type="PANTHER" id="PTHR11590:SF49">
    <property type="entry name" value="PROTEIN-GLUTAMINE GAMMA-GLUTAMYLTRANSFERASE K"/>
    <property type="match status" value="1"/>
</dbReference>
<dbReference type="FunFam" id="2.60.40.10:FF:000090">
    <property type="entry name" value="Protein-glutamine gamma-glutamyltransferase 2"/>
    <property type="match status" value="1"/>
</dbReference>
<evidence type="ECO:0000256" key="17">
    <source>
        <dbReference type="ARBA" id="ARBA00023288"/>
    </source>
</evidence>
<dbReference type="FunFam" id="3.90.260.10:FF:000001">
    <property type="entry name" value="Protein-glutamine gamma-glutamyltransferase 2"/>
    <property type="match status" value="1"/>
</dbReference>
<keyword evidence="11" id="KW-0479">Metal-binding</keyword>
<dbReference type="SUPFAM" id="SSF48439">
    <property type="entry name" value="Protein prenylyltransferase"/>
    <property type="match status" value="1"/>
</dbReference>
<dbReference type="SUPFAM" id="SSF49594">
    <property type="entry name" value="Rab geranylgeranyltransferase alpha-subunit, insert domain"/>
    <property type="match status" value="1"/>
</dbReference>
<evidence type="ECO:0000256" key="8">
    <source>
        <dbReference type="ARBA" id="ARBA00022602"/>
    </source>
</evidence>
<proteinExistence type="inferred from homology"/>
<dbReference type="CDD" id="cd11741">
    <property type="entry name" value="TIN2_TBM"/>
    <property type="match status" value="1"/>
</dbReference>
<evidence type="ECO:0000256" key="26">
    <source>
        <dbReference type="ARBA" id="ARBA00045815"/>
    </source>
</evidence>
<feature type="region of interest" description="Disordered" evidence="29">
    <location>
        <begin position="602"/>
        <end position="662"/>
    </location>
</feature>
<keyword evidence="8" id="KW-0637">Prenyltransferase</keyword>
<dbReference type="InterPro" id="IPR036238">
    <property type="entry name" value="Transglutaminase_C_sf"/>
</dbReference>
<keyword evidence="17" id="KW-0449">Lipoprotein</keyword>
<sequence>MASSSGAPSHSLLNKGMDREELWVSGGTTGHQGISPTWQSKLRSPQIKYKGPQNLGEVHGRLKVKTSEEQAEAKRLEREQKLKLYQAATQTVFQKRQAGELDESVLELTSQILGANPDFATLWNCRREVLQQLEVQKSPEELATLVKAELGFLESCLRVNPKSYGTWHHRCWLLSRLPEPNWARELELCARFLEVDERNFHCWDYRRFVAAQAAVPPAEELAFTDSLITRNFSNYSSWHYRSCLLPQLHPQPDSGPQGRLPEDVLLKELELVQNAFFTDPNDQSAWFYHRWLLGRGEQYRRADPQDALRCLHVSRDEACLTVSFSRPLLVGSGMETLLLMVDESPLAVEWRTPEGRNRPSHIWLCDLPATSLNDQLPQHTFRVTWTAGDAQKECVLLKGRQEGWCRDSATDEQLFRCELSVEKSTVLQSELESCKELQELEPENKWCLLTIILLMRALDPLQYEKETLQYFQTLKASWAVDPMRAAYLDDLRSKFLLENSVLKMEYAEVRVLHLGHKVLQANDNAIESLDGVTNLPRLQELILCNNRGPRSDVGRWGGNPWQPPTTPSPEPEPEPDRRSRRGGRSFWARCCGCCSCRNTEDDDWGPERHGDRGGRGSGSRNRRPDSRGSDSRQPGSRDSRRPGSRDSRRPGSRGSAVNAAGDGTIREGMLVVTGVDLLSSRSDQNRREHHTDEFEYDELILRRGQPFQMVLFLSRPYESSDHVTLELCIGNNPEVGKGTHVIIPVGKGGSGGWKAQVTKSSGQNLNLRVHTSPNAIIGKFQFTIRTRCEAGDFQLPFDPRNEIYILFNPWCPEDIVYVDHEDWRQEYVLNESGRIYYGTEAQIGERTWNYGQFDHGVLDACLYILDRRGMPYGGRGDPVSVSRVISAMVNSLDDNGVLIGNWSGDYSRGTNPSAWVGSVEILLSYLRTGNSVPFGQCWVFAGVTTTVLRCLGLATRTVTNFNSAHDTDTSLTMDIYFDENMKPLEHLNHDSVWNFHVWNDCWMKRPDLPSGFDGWQVVDATPQETSSGIFCCGPCSVQSIKNGLVYMKYDTPFIFAEVNSDKVYWQRQDDGSFKIVYVEEKAIGSLIITKAIGSNMREDITHTYKHPEGSEAERKAVETAAAHGSKPNVYATRDSAEDVAVQVEAQDAVMGQDLMVSVVLTNRGSSLRTVKLHLYLSVTFYTGVTGSVFKESKKEVVLAPGASERVTMPVAYKEYRVHLVDQGAMLLNISGHVKENGQVLAKQHTFRLRTPDLSLTLLGAAVVGQECEVQIVFKNPLPVTLTNVVFRLEGSGLQRPKILNVGDIGGNETVTLRQTFVPVRPGPRQLIASLDSPQLSQVHGVIQVDVAPASGGGAFSDIRGSGRSGETIPMASRAAASWQVIRGRCVEHFPRVVEFLRYLRAAAPGLVRYRHHERLCMGLKAKLVVDLILQGRPWAQVLNALHHHFPESGPVVRDPKITKQDLRKISEAQETFCQQVKQLAEAPVDLASKLQELEQEYGETFMAAMEKLFFEYLCQLEKALPTLQAQQLQDVLSWMQPGVSITSSFVLSQYGVDMGWPLPEYSATDSVNTTEPSEQSPPQQPRPALHDPLPKASPGPLLPQGPASRKHPEPLTGHHFNLAPLGRRRIQPQWAPTSRGHKERPTVMLLPFRDVGSPAQVTSKPGKSKDGTHTADAAGAVGTRAPSTGKSKSPSETLGGRALKENPTDSSASEQKENCHMDCHMEPLRLSLSPPRKSVCPPSLYSSDITIGDLVLDSDEEEDGQRERRESLENYQKTKFDTLIPTFCEYLPSSGPSTVSIPFPDCTDSSRLL</sequence>
<dbReference type="FunFam" id="2.60.40.1130:FF:000001">
    <property type="entry name" value="Geranylgeranyl transferase type-2 subunit alpha"/>
    <property type="match status" value="1"/>
</dbReference>
<evidence type="ECO:0000256" key="20">
    <source>
        <dbReference type="ARBA" id="ARBA00031267"/>
    </source>
</evidence>
<dbReference type="Pfam" id="PF14973">
    <property type="entry name" value="TINF2_N"/>
    <property type="match status" value="1"/>
</dbReference>
<feature type="compositionally biased region" description="Polar residues" evidence="29">
    <location>
        <begin position="31"/>
        <end position="43"/>
    </location>
</feature>
<organism evidence="31 32">
    <name type="scientific">Bos mutus</name>
    <name type="common">wild yak</name>
    <dbReference type="NCBI Taxonomy" id="72004"/>
    <lineage>
        <taxon>Eukaryota</taxon>
        <taxon>Metazoa</taxon>
        <taxon>Chordata</taxon>
        <taxon>Craniata</taxon>
        <taxon>Vertebrata</taxon>
        <taxon>Euteleostomi</taxon>
        <taxon>Mammalia</taxon>
        <taxon>Eutheria</taxon>
        <taxon>Laurasiatheria</taxon>
        <taxon>Artiodactyla</taxon>
        <taxon>Ruminantia</taxon>
        <taxon>Pecora</taxon>
        <taxon>Bovidae</taxon>
        <taxon>Bovinae</taxon>
        <taxon>Bos</taxon>
    </lineage>
</organism>
<dbReference type="Gene3D" id="2.60.40.1130">
    <property type="entry name" value="Rab geranylgeranyltransferase alpha-subunit, insert domain"/>
    <property type="match status" value="1"/>
</dbReference>
<dbReference type="PROSITE" id="PS51147">
    <property type="entry name" value="PFTA"/>
    <property type="match status" value="5"/>
</dbReference>
<evidence type="ECO:0000256" key="3">
    <source>
        <dbReference type="ARBA" id="ARBA00005968"/>
    </source>
</evidence>
<keyword evidence="9" id="KW-0433">Leucine-rich repeat</keyword>
<dbReference type="Pfam" id="PF01841">
    <property type="entry name" value="Transglut_core"/>
    <property type="match status" value="1"/>
</dbReference>
<comment type="catalytic activity">
    <reaction evidence="27">
        <text>geranylgeranyl diphosphate + L-cysteinyl-[protein] = S-geranylgeranyl-L-cysteinyl-[protein] + diphosphate</text>
        <dbReference type="Rhea" id="RHEA:21240"/>
        <dbReference type="Rhea" id="RHEA-COMP:10131"/>
        <dbReference type="Rhea" id="RHEA-COMP:11537"/>
        <dbReference type="ChEBI" id="CHEBI:29950"/>
        <dbReference type="ChEBI" id="CHEBI:33019"/>
        <dbReference type="ChEBI" id="CHEBI:57533"/>
        <dbReference type="ChEBI" id="CHEBI:86021"/>
        <dbReference type="EC" id="2.5.1.60"/>
    </reaction>
</comment>
<keyword evidence="15" id="KW-0564">Palmitate</keyword>
<protein>
    <recommendedName>
        <fullName evidence="6">Geranylgeranyl transferase type-2 subunit alpha</fullName>
        <ecNumber evidence="19">2.3.2.13</ecNumber>
        <ecNumber evidence="5">2.5.1.60</ecNumber>
    </recommendedName>
    <alternativeName>
        <fullName evidence="25">Epidermal TGase</fullName>
    </alternativeName>
    <alternativeName>
        <fullName evidence="20">Geranylgeranyl transferase type II subunit alpha</fullName>
    </alternativeName>
    <alternativeName>
        <fullName evidence="22">Protein-glutamine gamma-glutamyltransferase K</fullName>
    </alternativeName>
    <alternativeName>
        <fullName evidence="24">Transglutaminase K</fullName>
    </alternativeName>
    <alternativeName>
        <fullName evidence="23">Transglutaminase-1</fullName>
    </alternativeName>
</protein>
<dbReference type="EMBL" id="VBQZ03000076">
    <property type="protein sequence ID" value="MXQ91928.1"/>
    <property type="molecule type" value="Genomic_DNA"/>
</dbReference>
<feature type="compositionally biased region" description="Basic and acidic residues" evidence="29">
    <location>
        <begin position="605"/>
        <end position="614"/>
    </location>
</feature>
<evidence type="ECO:0000256" key="21">
    <source>
        <dbReference type="ARBA" id="ARBA00038573"/>
    </source>
</evidence>
<keyword evidence="18" id="KW-0012">Acyltransferase</keyword>
<comment type="similarity">
    <text evidence="4">Belongs to the protein prenyltransferase subunit alpha family.</text>
</comment>
<dbReference type="InterPro" id="IPR009087">
    <property type="entry name" value="RabGGT_asu_insert-domain"/>
</dbReference>
<dbReference type="GO" id="GO:0004663">
    <property type="term" value="F:Rab geranylgeranyltransferase activity"/>
    <property type="evidence" value="ECO:0007669"/>
    <property type="project" value="UniProtKB-EC"/>
</dbReference>
<dbReference type="EC" id="2.3.2.13" evidence="19"/>
<dbReference type="InterPro" id="IPR013783">
    <property type="entry name" value="Ig-like_fold"/>
</dbReference>
<keyword evidence="7" id="KW-0597">Phosphoprotein</keyword>
<evidence type="ECO:0000256" key="14">
    <source>
        <dbReference type="ARBA" id="ARBA00023136"/>
    </source>
</evidence>
<feature type="region of interest" description="Disordered" evidence="29">
    <location>
        <begin position="1562"/>
        <end position="1714"/>
    </location>
</feature>
<dbReference type="InterPro" id="IPR036254">
    <property type="entry name" value="RabGGT_asu_insert-dom_sf"/>
</dbReference>
<evidence type="ECO:0000256" key="13">
    <source>
        <dbReference type="ARBA" id="ARBA00022837"/>
    </source>
</evidence>
<dbReference type="Pfam" id="PF00868">
    <property type="entry name" value="Transglut_N"/>
    <property type="match status" value="1"/>
</dbReference>
<dbReference type="FunFam" id="2.60.40.10:FF:000171">
    <property type="entry name" value="protein-glutamine gamma-glutamyltransferase 6"/>
    <property type="match status" value="1"/>
</dbReference>
<dbReference type="SUPFAM" id="SSF54001">
    <property type="entry name" value="Cysteine proteinases"/>
    <property type="match status" value="1"/>
</dbReference>
<evidence type="ECO:0000256" key="25">
    <source>
        <dbReference type="ARBA" id="ARBA00043229"/>
    </source>
</evidence>
<evidence type="ECO:0000256" key="29">
    <source>
        <dbReference type="SAM" id="MobiDB-lite"/>
    </source>
</evidence>
<comment type="catalytic activity">
    <reaction evidence="28">
        <text>L-glutaminyl-[protein] + L-lysyl-[protein] = [protein]-L-lysyl-N(6)-5-L-glutamyl-[protein] + NH4(+)</text>
        <dbReference type="Rhea" id="RHEA:54816"/>
        <dbReference type="Rhea" id="RHEA-COMP:9752"/>
        <dbReference type="Rhea" id="RHEA-COMP:10207"/>
        <dbReference type="Rhea" id="RHEA-COMP:14005"/>
        <dbReference type="ChEBI" id="CHEBI:28938"/>
        <dbReference type="ChEBI" id="CHEBI:29969"/>
        <dbReference type="ChEBI" id="CHEBI:30011"/>
        <dbReference type="ChEBI" id="CHEBI:138370"/>
        <dbReference type="EC" id="2.3.2.13"/>
    </reaction>
</comment>
<dbReference type="SUPFAM" id="SSF49309">
    <property type="entry name" value="Transglutaminase, two C-terminal domains"/>
    <property type="match status" value="2"/>
</dbReference>
<dbReference type="InterPro" id="IPR038765">
    <property type="entry name" value="Papain-like_cys_pep_sf"/>
</dbReference>
<comment type="subcellular location">
    <subcellularLocation>
        <location evidence="2">Membrane</location>
        <topology evidence="2">Lipid-anchor</topology>
    </subcellularLocation>
</comment>
<keyword evidence="10" id="KW-0808">Transferase</keyword>
<dbReference type="InterPro" id="IPR036985">
    <property type="entry name" value="Transglutaminase-like_sf"/>
</dbReference>
<dbReference type="EC" id="2.5.1.60" evidence="5"/>
<dbReference type="Pfam" id="PF01239">
    <property type="entry name" value="PPTA"/>
    <property type="match status" value="4"/>
</dbReference>
<evidence type="ECO:0000256" key="28">
    <source>
        <dbReference type="ARBA" id="ARBA00051843"/>
    </source>
</evidence>
<dbReference type="Pfam" id="PF00927">
    <property type="entry name" value="Transglut_C"/>
    <property type="match status" value="2"/>
</dbReference>
<name>A0A6B0RP88_9CETA</name>
<feature type="region of interest" description="Disordered" evidence="29">
    <location>
        <begin position="552"/>
        <end position="583"/>
    </location>
</feature>
<evidence type="ECO:0000259" key="30">
    <source>
        <dbReference type="SMART" id="SM00460"/>
    </source>
</evidence>
<keyword evidence="12" id="KW-0677">Repeat</keyword>
<reference evidence="31" key="1">
    <citation type="submission" date="2019-10" db="EMBL/GenBank/DDBJ databases">
        <title>The sequence and de novo assembly of the wild yak genome.</title>
        <authorList>
            <person name="Liu Y."/>
        </authorList>
    </citation>
    <scope>NUCLEOTIDE SEQUENCE [LARGE SCALE GENOMIC DNA]</scope>
    <source>
        <strain evidence="31">WY2019</strain>
    </source>
</reference>
<evidence type="ECO:0000256" key="15">
    <source>
        <dbReference type="ARBA" id="ARBA00023139"/>
    </source>
</evidence>
<evidence type="ECO:0000256" key="2">
    <source>
        <dbReference type="ARBA" id="ARBA00004635"/>
    </source>
</evidence>
<dbReference type="GO" id="GO:0016020">
    <property type="term" value="C:membrane"/>
    <property type="evidence" value="ECO:0007669"/>
    <property type="project" value="UniProtKB-SubCell"/>
</dbReference>
<dbReference type="PROSITE" id="PS00547">
    <property type="entry name" value="TRANSGLUTAMINASES"/>
    <property type="match status" value="1"/>
</dbReference>
<feature type="compositionally biased region" description="Polar residues" evidence="29">
    <location>
        <begin position="1681"/>
        <end position="1692"/>
    </location>
</feature>
<evidence type="ECO:0000256" key="9">
    <source>
        <dbReference type="ARBA" id="ARBA00022614"/>
    </source>
</evidence>
<keyword evidence="32" id="KW-1185">Reference proteome</keyword>
<dbReference type="FunFam" id="1.25.40.120:FF:000035">
    <property type="entry name" value="Geranylgeranyl transferase type-2 subunit alpha"/>
    <property type="match status" value="2"/>
</dbReference>
<keyword evidence="14" id="KW-0472">Membrane</keyword>
<dbReference type="Pfam" id="PF07711">
    <property type="entry name" value="RabGGT_insert"/>
    <property type="match status" value="1"/>
</dbReference>
<comment type="subunit">
    <text evidence="21">Interacts with PLAAT4.</text>
</comment>
<dbReference type="InterPro" id="IPR013808">
    <property type="entry name" value="Transglutaminase_AS"/>
</dbReference>
<evidence type="ECO:0000256" key="11">
    <source>
        <dbReference type="ARBA" id="ARBA00022723"/>
    </source>
</evidence>
<evidence type="ECO:0000313" key="32">
    <source>
        <dbReference type="Proteomes" id="UP000322234"/>
    </source>
</evidence>
<comment type="caution">
    <text evidence="31">The sequence shown here is derived from an EMBL/GenBank/DDBJ whole genome shotgun (WGS) entry which is preliminary data.</text>
</comment>
<evidence type="ECO:0000256" key="22">
    <source>
        <dbReference type="ARBA" id="ARBA00040559"/>
    </source>
</evidence>
<evidence type="ECO:0000256" key="1">
    <source>
        <dbReference type="ARBA" id="ARBA00001913"/>
    </source>
</evidence>
<comment type="cofactor">
    <cofactor evidence="1">
        <name>Ca(2+)</name>
        <dbReference type="ChEBI" id="CHEBI:29108"/>
    </cofactor>
</comment>
<dbReference type="InterPro" id="IPR014756">
    <property type="entry name" value="Ig_E-set"/>
</dbReference>
<feature type="compositionally biased region" description="Basic and acidic residues" evidence="29">
    <location>
        <begin position="622"/>
        <end position="649"/>
    </location>
</feature>